<dbReference type="CDD" id="cd02015">
    <property type="entry name" value="TPP_AHAS"/>
    <property type="match status" value="1"/>
</dbReference>
<keyword evidence="6" id="KW-0285">Flavoprotein</keyword>
<evidence type="ECO:0000259" key="17">
    <source>
        <dbReference type="Pfam" id="PF02776"/>
    </source>
</evidence>
<comment type="cofactor">
    <cofactor evidence="14">
        <name>thiamine diphosphate</name>
        <dbReference type="ChEBI" id="CHEBI:58937"/>
    </cofactor>
    <text evidence="14">Binds 1 thiamine pyrophosphate per subunit.</text>
</comment>
<dbReference type="PROSITE" id="PS00187">
    <property type="entry name" value="TPP_ENZYMES"/>
    <property type="match status" value="1"/>
</dbReference>
<comment type="catalytic activity">
    <reaction evidence="13 14">
        <text>2 pyruvate + H(+) = (2S)-2-acetolactate + CO2</text>
        <dbReference type="Rhea" id="RHEA:25249"/>
        <dbReference type="ChEBI" id="CHEBI:15361"/>
        <dbReference type="ChEBI" id="CHEBI:15378"/>
        <dbReference type="ChEBI" id="CHEBI:16526"/>
        <dbReference type="ChEBI" id="CHEBI:58476"/>
        <dbReference type="EC" id="2.2.1.6"/>
    </reaction>
</comment>
<gene>
    <name evidence="18" type="ORF">AT959_00600</name>
</gene>
<dbReference type="EC" id="2.2.1.6" evidence="4 14"/>
<dbReference type="GO" id="GO:0009099">
    <property type="term" value="P:L-valine biosynthetic process"/>
    <property type="evidence" value="ECO:0007669"/>
    <property type="project" value="UniProtKB-UniPathway"/>
</dbReference>
<dbReference type="CDD" id="cd07035">
    <property type="entry name" value="TPP_PYR_POX_like"/>
    <property type="match status" value="1"/>
</dbReference>
<dbReference type="FunFam" id="3.40.50.1220:FF:000008">
    <property type="entry name" value="Acetolactate synthase"/>
    <property type="match status" value="1"/>
</dbReference>
<dbReference type="FunFam" id="3.40.50.970:FF:000016">
    <property type="entry name" value="Acetolactate synthase"/>
    <property type="match status" value="1"/>
</dbReference>
<dbReference type="FunFam" id="3.40.50.970:FF:000007">
    <property type="entry name" value="Acetolactate synthase"/>
    <property type="match status" value="1"/>
</dbReference>
<comment type="pathway">
    <text evidence="2 14">Amino-acid biosynthesis; L-valine biosynthesis; L-valine from pyruvate: step 1/4.</text>
</comment>
<dbReference type="GO" id="GO:0009097">
    <property type="term" value="P:isoleucine biosynthetic process"/>
    <property type="evidence" value="ECO:0007669"/>
    <property type="project" value="UniProtKB-UniPathway"/>
</dbReference>
<evidence type="ECO:0000256" key="5">
    <source>
        <dbReference type="ARBA" id="ARBA00022605"/>
    </source>
</evidence>
<dbReference type="UniPathway" id="UPA00047">
    <property type="reaction ID" value="UER00055"/>
</dbReference>
<evidence type="ECO:0000256" key="11">
    <source>
        <dbReference type="ARBA" id="ARBA00023052"/>
    </source>
</evidence>
<evidence type="ECO:0000313" key="19">
    <source>
        <dbReference type="Proteomes" id="UP000070186"/>
    </source>
</evidence>
<evidence type="ECO:0000259" key="15">
    <source>
        <dbReference type="Pfam" id="PF00205"/>
    </source>
</evidence>
<accession>A0A133XPB5</accession>
<keyword evidence="9" id="KW-0274">FAD</keyword>
<dbReference type="InterPro" id="IPR000399">
    <property type="entry name" value="TPP-bd_CS"/>
</dbReference>
<dbReference type="InterPro" id="IPR011766">
    <property type="entry name" value="TPP_enzyme_TPP-bd"/>
</dbReference>
<dbReference type="AlphaFoldDB" id="A0A133XPB5"/>
<evidence type="ECO:0000256" key="12">
    <source>
        <dbReference type="ARBA" id="ARBA00023304"/>
    </source>
</evidence>
<dbReference type="Gene3D" id="3.40.50.1220">
    <property type="entry name" value="TPP-binding domain"/>
    <property type="match status" value="1"/>
</dbReference>
<keyword evidence="10 14" id="KW-0460">Magnesium</keyword>
<organism evidence="18 19">
    <name type="scientific">Dechloromonas denitrificans</name>
    <dbReference type="NCBI Taxonomy" id="281362"/>
    <lineage>
        <taxon>Bacteria</taxon>
        <taxon>Pseudomonadati</taxon>
        <taxon>Pseudomonadota</taxon>
        <taxon>Betaproteobacteria</taxon>
        <taxon>Rhodocyclales</taxon>
        <taxon>Azonexaceae</taxon>
        <taxon>Dechloromonas</taxon>
    </lineage>
</organism>
<evidence type="ECO:0000256" key="6">
    <source>
        <dbReference type="ARBA" id="ARBA00022630"/>
    </source>
</evidence>
<evidence type="ECO:0000256" key="8">
    <source>
        <dbReference type="ARBA" id="ARBA00022723"/>
    </source>
</evidence>
<dbReference type="SUPFAM" id="SSF52518">
    <property type="entry name" value="Thiamin diphosphate-binding fold (THDP-binding)"/>
    <property type="match status" value="2"/>
</dbReference>
<evidence type="ECO:0000259" key="16">
    <source>
        <dbReference type="Pfam" id="PF02775"/>
    </source>
</evidence>
<evidence type="ECO:0000256" key="7">
    <source>
        <dbReference type="ARBA" id="ARBA00022679"/>
    </source>
</evidence>
<protein>
    <recommendedName>
        <fullName evidence="4 14">Acetolactate synthase</fullName>
        <ecNumber evidence="4 14">2.2.1.6</ecNumber>
    </recommendedName>
</protein>
<keyword evidence="11 14" id="KW-0786">Thiamine pyrophosphate</keyword>
<dbReference type="SUPFAM" id="SSF52467">
    <property type="entry name" value="DHS-like NAD/FAD-binding domain"/>
    <property type="match status" value="1"/>
</dbReference>
<dbReference type="GO" id="GO:0005948">
    <property type="term" value="C:acetolactate synthase complex"/>
    <property type="evidence" value="ECO:0007669"/>
    <property type="project" value="TreeGrafter"/>
</dbReference>
<evidence type="ECO:0000256" key="9">
    <source>
        <dbReference type="ARBA" id="ARBA00022827"/>
    </source>
</evidence>
<evidence type="ECO:0000256" key="3">
    <source>
        <dbReference type="ARBA" id="ARBA00007812"/>
    </source>
</evidence>
<dbReference type="PANTHER" id="PTHR18968">
    <property type="entry name" value="THIAMINE PYROPHOSPHATE ENZYMES"/>
    <property type="match status" value="1"/>
</dbReference>
<evidence type="ECO:0000256" key="4">
    <source>
        <dbReference type="ARBA" id="ARBA00013145"/>
    </source>
</evidence>
<dbReference type="InterPro" id="IPR012000">
    <property type="entry name" value="Thiamin_PyroP_enz_cen_dom"/>
</dbReference>
<dbReference type="GO" id="GO:0003984">
    <property type="term" value="F:acetolactate synthase activity"/>
    <property type="evidence" value="ECO:0007669"/>
    <property type="project" value="UniProtKB-EC"/>
</dbReference>
<feature type="domain" description="Thiamine pyrophosphate enzyme TPP-binding" evidence="16">
    <location>
        <begin position="384"/>
        <end position="531"/>
    </location>
</feature>
<dbReference type="Pfam" id="PF02775">
    <property type="entry name" value="TPP_enzyme_C"/>
    <property type="match status" value="1"/>
</dbReference>
<name>A0A133XPB5_9RHOO</name>
<comment type="similarity">
    <text evidence="3 14">Belongs to the TPP enzyme family.</text>
</comment>
<dbReference type="InterPro" id="IPR039368">
    <property type="entry name" value="AHAS_TPP"/>
</dbReference>
<dbReference type="EMBL" id="LODL01000002">
    <property type="protein sequence ID" value="KXB32774.1"/>
    <property type="molecule type" value="Genomic_DNA"/>
</dbReference>
<comment type="caution">
    <text evidence="18">The sequence shown here is derived from an EMBL/GenBank/DDBJ whole genome shotgun (WGS) entry which is preliminary data.</text>
</comment>
<evidence type="ECO:0000256" key="2">
    <source>
        <dbReference type="ARBA" id="ARBA00005025"/>
    </source>
</evidence>
<dbReference type="GO" id="GO:0000287">
    <property type="term" value="F:magnesium ion binding"/>
    <property type="evidence" value="ECO:0007669"/>
    <property type="project" value="UniProtKB-UniRule"/>
</dbReference>
<dbReference type="InterPro" id="IPR029035">
    <property type="entry name" value="DHS-like_NAD/FAD-binding_dom"/>
</dbReference>
<dbReference type="PANTHER" id="PTHR18968:SF170">
    <property type="entry name" value="ACETOLACTATE SYNTHASE ISOZYME 1 LARGE SUBUNIT"/>
    <property type="match status" value="1"/>
</dbReference>
<dbReference type="NCBIfam" id="NF006016">
    <property type="entry name" value="PRK08155.1"/>
    <property type="match status" value="1"/>
</dbReference>
<comment type="pathway">
    <text evidence="1 14">Amino-acid biosynthesis; L-isoleucine biosynthesis; L-isoleucine from 2-oxobutanoate: step 1/4.</text>
</comment>
<dbReference type="InterPro" id="IPR012846">
    <property type="entry name" value="Acetolactate_synth_lsu"/>
</dbReference>
<dbReference type="Proteomes" id="UP000070186">
    <property type="component" value="Unassembled WGS sequence"/>
</dbReference>
<dbReference type="GO" id="GO:0030976">
    <property type="term" value="F:thiamine pyrophosphate binding"/>
    <property type="evidence" value="ECO:0007669"/>
    <property type="project" value="UniProtKB-UniRule"/>
</dbReference>
<feature type="domain" description="Thiamine pyrophosphate enzyme central" evidence="15">
    <location>
        <begin position="193"/>
        <end position="328"/>
    </location>
</feature>
<dbReference type="InterPro" id="IPR012001">
    <property type="entry name" value="Thiamin_PyroP_enz_TPP-bd_dom"/>
</dbReference>
<reference evidence="18 19" key="1">
    <citation type="submission" date="2015-12" db="EMBL/GenBank/DDBJ databases">
        <title>Nitrous oxide reduction kinetics distinguish bacteria harboring typical versus atypical NosZ.</title>
        <authorList>
            <person name="Yoon S."/>
            <person name="Nissen S."/>
            <person name="Park D."/>
            <person name="Sanford R.A."/>
            <person name="Loeffler F.E."/>
        </authorList>
    </citation>
    <scope>NUCLEOTIDE SEQUENCE [LARGE SCALE GENOMIC DNA]</scope>
    <source>
        <strain evidence="18 19">ATCC BAA-841</strain>
    </source>
</reference>
<evidence type="ECO:0000256" key="14">
    <source>
        <dbReference type="RuleBase" id="RU003591"/>
    </source>
</evidence>
<dbReference type="UniPathway" id="UPA00049">
    <property type="reaction ID" value="UER00059"/>
</dbReference>
<keyword evidence="5 14" id="KW-0028">Amino-acid biosynthesis</keyword>
<dbReference type="STRING" id="281362.AT959_00600"/>
<dbReference type="GO" id="GO:0050660">
    <property type="term" value="F:flavin adenine dinucleotide binding"/>
    <property type="evidence" value="ECO:0007669"/>
    <property type="project" value="InterPro"/>
</dbReference>
<keyword evidence="7 14" id="KW-0808">Transferase</keyword>
<dbReference type="Pfam" id="PF00205">
    <property type="entry name" value="TPP_enzyme_M"/>
    <property type="match status" value="1"/>
</dbReference>
<dbReference type="RefSeq" id="WP_066879367.1">
    <property type="nucleotide sequence ID" value="NZ_LODL01000002.1"/>
</dbReference>
<evidence type="ECO:0000256" key="10">
    <source>
        <dbReference type="ARBA" id="ARBA00022842"/>
    </source>
</evidence>
<feature type="domain" description="Thiamine pyrophosphate enzyme N-terminal TPP-binding" evidence="17">
    <location>
        <begin position="6"/>
        <end position="120"/>
    </location>
</feature>
<dbReference type="NCBIfam" id="TIGR00118">
    <property type="entry name" value="acolac_lg"/>
    <property type="match status" value="1"/>
</dbReference>
<sequence length="556" mass="58627">MTETLTGAQITVRLLERQGIRIVTGYPGGAILPIYDALGQSTAIRHVLARHEQGAGFIAQGMARATGQPAVCLASSGPGATNLLTAIADAKLDSIPLVAITGQVPRAMIGTDAFQEVDTYGLSIPITKHNFLVSSVEELLTVIPRAFQIAASGRPGPVLIDIPKDVQAQAIEVSEWPAPGQATPAPTAANEAIAATAAMINAAQRPLLYLGGGVVHSGAASLAVDLAEKANLPTVMTLMALGAMPVDHPLSLGMLGMHGARYTNLALDECDLLIAVGARFDDRATGKVAQFCRHAQIIHIDIDPAELDKIKTAHIGITADVSQALAALLPVVNENARQTWVDRIHALQAEFPFHMPDAEQPLSHFGLIRTVAACLDNEAIIATDVGQHQMWVAQAYPLRRPRQWLTSGGLGTMGFGVPAAIGAALAEPERTVVCFTGDGSILMNIQELVTAAEQNVNLKIVLMNNAVLGLVHQQQTLFYGERLFASQFQAMPDFIMVAKGCGIAAVDLDQAANPCAALMEAIARPGPCLIHASIDAEQKVYPMVPPGAANHEMIGH</sequence>
<dbReference type="InterPro" id="IPR045229">
    <property type="entry name" value="TPP_enz"/>
</dbReference>
<evidence type="ECO:0000313" key="18">
    <source>
        <dbReference type="EMBL" id="KXB32774.1"/>
    </source>
</evidence>
<dbReference type="Pfam" id="PF02776">
    <property type="entry name" value="TPP_enzyme_N"/>
    <property type="match status" value="1"/>
</dbReference>
<keyword evidence="8 14" id="KW-0479">Metal-binding</keyword>
<evidence type="ECO:0000256" key="1">
    <source>
        <dbReference type="ARBA" id="ARBA00004974"/>
    </source>
</evidence>
<evidence type="ECO:0000256" key="13">
    <source>
        <dbReference type="ARBA" id="ARBA00048670"/>
    </source>
</evidence>
<comment type="cofactor">
    <cofactor evidence="14">
        <name>Mg(2+)</name>
        <dbReference type="ChEBI" id="CHEBI:18420"/>
    </cofactor>
    <text evidence="14">Binds 1 Mg(2+) ion per subunit.</text>
</comment>
<keyword evidence="19" id="KW-1185">Reference proteome</keyword>
<proteinExistence type="inferred from homology"/>
<dbReference type="Gene3D" id="3.40.50.970">
    <property type="match status" value="2"/>
</dbReference>
<dbReference type="InterPro" id="IPR029061">
    <property type="entry name" value="THDP-binding"/>
</dbReference>
<keyword evidence="12 14" id="KW-0100">Branched-chain amino acid biosynthesis</keyword>